<gene>
    <name evidence="6" type="primary">gatC</name>
    <name evidence="7" type="ORF">SAMN02745215_04728</name>
</gene>
<dbReference type="Proteomes" id="UP000184010">
    <property type="component" value="Unassembled WGS sequence"/>
</dbReference>
<reference evidence="8" key="1">
    <citation type="submission" date="2016-12" db="EMBL/GenBank/DDBJ databases">
        <authorList>
            <person name="Varghese N."/>
            <person name="Submissions S."/>
        </authorList>
    </citation>
    <scope>NUCLEOTIDE SEQUENCE [LARGE SCALE GENOMIC DNA]</scope>
    <source>
        <strain evidence="8">DSM 11544</strain>
    </source>
</reference>
<dbReference type="AlphaFoldDB" id="A0A1M7UV42"/>
<keyword evidence="6" id="KW-0436">Ligase</keyword>
<organism evidence="7 8">
    <name type="scientific">Desulfitobacterium chlororespirans DSM 11544</name>
    <dbReference type="NCBI Taxonomy" id="1121395"/>
    <lineage>
        <taxon>Bacteria</taxon>
        <taxon>Bacillati</taxon>
        <taxon>Bacillota</taxon>
        <taxon>Clostridia</taxon>
        <taxon>Eubacteriales</taxon>
        <taxon>Desulfitobacteriaceae</taxon>
        <taxon>Desulfitobacterium</taxon>
    </lineage>
</organism>
<dbReference type="GO" id="GO:0050566">
    <property type="term" value="F:asparaginyl-tRNA synthase (glutamine-hydrolyzing) activity"/>
    <property type="evidence" value="ECO:0007669"/>
    <property type="project" value="RHEA"/>
</dbReference>
<dbReference type="GO" id="GO:0005524">
    <property type="term" value="F:ATP binding"/>
    <property type="evidence" value="ECO:0007669"/>
    <property type="project" value="UniProtKB-KW"/>
</dbReference>
<accession>A0A1M7UV42</accession>
<evidence type="ECO:0000256" key="4">
    <source>
        <dbReference type="ARBA" id="ARBA00047380"/>
    </source>
</evidence>
<evidence type="ECO:0000256" key="1">
    <source>
        <dbReference type="ARBA" id="ARBA00010757"/>
    </source>
</evidence>
<sequence>MNEVKISREEVEHVAFLARLALTEEELVTNTEQLNSILDYAAMLEKLNTDDIKPTAHAVPLHNVLREDQVKPSMAREKVLANAPDAQDGFFKVPRIV</sequence>
<dbReference type="NCBIfam" id="TIGR00135">
    <property type="entry name" value="gatC"/>
    <property type="match status" value="1"/>
</dbReference>
<comment type="similarity">
    <text evidence="1 6">Belongs to the GatC family.</text>
</comment>
<evidence type="ECO:0000256" key="6">
    <source>
        <dbReference type="HAMAP-Rule" id="MF_00122"/>
    </source>
</evidence>
<keyword evidence="7" id="KW-0808">Transferase</keyword>
<dbReference type="GO" id="GO:0070681">
    <property type="term" value="P:glutaminyl-tRNAGln biosynthesis via transamidation"/>
    <property type="evidence" value="ECO:0007669"/>
    <property type="project" value="TreeGrafter"/>
</dbReference>
<dbReference type="InterPro" id="IPR003837">
    <property type="entry name" value="GatC"/>
</dbReference>
<comment type="function">
    <text evidence="3 6">Allows the formation of correctly charged Asn-tRNA(Asn) or Gln-tRNA(Gln) through the transamidation of misacylated Asp-tRNA(Asn) or Glu-tRNA(Gln) in organisms which lack either or both of asparaginyl-tRNA or glutaminyl-tRNA synthetases. The reaction takes place in the presence of glutamine and ATP through an activated phospho-Asp-tRNA(Asn) or phospho-Glu-tRNA(Gln).</text>
</comment>
<name>A0A1M7UV42_9FIRM</name>
<dbReference type="InterPro" id="IPR036113">
    <property type="entry name" value="Asp/Glu-ADT_sf_sub_c"/>
</dbReference>
<dbReference type="HAMAP" id="MF_00122">
    <property type="entry name" value="GatC"/>
    <property type="match status" value="1"/>
</dbReference>
<dbReference type="STRING" id="1121395.SAMN02745215_04728"/>
<dbReference type="GO" id="GO:0006412">
    <property type="term" value="P:translation"/>
    <property type="evidence" value="ECO:0007669"/>
    <property type="project" value="UniProtKB-UniRule"/>
</dbReference>
<dbReference type="EMBL" id="FRDN01000017">
    <property type="protein sequence ID" value="SHN86810.1"/>
    <property type="molecule type" value="Genomic_DNA"/>
</dbReference>
<evidence type="ECO:0000313" key="8">
    <source>
        <dbReference type="Proteomes" id="UP000184010"/>
    </source>
</evidence>
<keyword evidence="6" id="KW-0067">ATP-binding</keyword>
<comment type="catalytic activity">
    <reaction evidence="5 6">
        <text>L-glutamyl-tRNA(Gln) + L-glutamine + ATP + H2O = L-glutaminyl-tRNA(Gln) + L-glutamate + ADP + phosphate + H(+)</text>
        <dbReference type="Rhea" id="RHEA:17521"/>
        <dbReference type="Rhea" id="RHEA-COMP:9681"/>
        <dbReference type="Rhea" id="RHEA-COMP:9684"/>
        <dbReference type="ChEBI" id="CHEBI:15377"/>
        <dbReference type="ChEBI" id="CHEBI:15378"/>
        <dbReference type="ChEBI" id="CHEBI:29985"/>
        <dbReference type="ChEBI" id="CHEBI:30616"/>
        <dbReference type="ChEBI" id="CHEBI:43474"/>
        <dbReference type="ChEBI" id="CHEBI:58359"/>
        <dbReference type="ChEBI" id="CHEBI:78520"/>
        <dbReference type="ChEBI" id="CHEBI:78521"/>
        <dbReference type="ChEBI" id="CHEBI:456216"/>
    </reaction>
</comment>
<keyword evidence="6" id="KW-0648">Protein biosynthesis</keyword>
<evidence type="ECO:0000256" key="2">
    <source>
        <dbReference type="ARBA" id="ARBA00011123"/>
    </source>
</evidence>
<dbReference type="Pfam" id="PF02686">
    <property type="entry name" value="GatC"/>
    <property type="match status" value="1"/>
</dbReference>
<protein>
    <recommendedName>
        <fullName evidence="6">Aspartyl/glutamyl-tRNA(Asn/Gln) amidotransferase subunit C</fullName>
        <shortName evidence="6">Asp/Glu-ADT subunit C</shortName>
        <ecNumber evidence="6">6.3.5.-</ecNumber>
    </recommendedName>
</protein>
<dbReference type="EC" id="6.3.5.-" evidence="6"/>
<dbReference type="PANTHER" id="PTHR15004:SF0">
    <property type="entry name" value="GLUTAMYL-TRNA(GLN) AMIDOTRANSFERASE SUBUNIT C, MITOCHONDRIAL"/>
    <property type="match status" value="1"/>
</dbReference>
<evidence type="ECO:0000256" key="5">
    <source>
        <dbReference type="ARBA" id="ARBA00047913"/>
    </source>
</evidence>
<dbReference type="GO" id="GO:0016740">
    <property type="term" value="F:transferase activity"/>
    <property type="evidence" value="ECO:0007669"/>
    <property type="project" value="UniProtKB-KW"/>
</dbReference>
<comment type="subunit">
    <text evidence="2 6">Heterotrimer of A, B and C subunits.</text>
</comment>
<comment type="catalytic activity">
    <reaction evidence="4 6">
        <text>L-aspartyl-tRNA(Asn) + L-glutamine + ATP + H2O = L-asparaginyl-tRNA(Asn) + L-glutamate + ADP + phosphate + 2 H(+)</text>
        <dbReference type="Rhea" id="RHEA:14513"/>
        <dbReference type="Rhea" id="RHEA-COMP:9674"/>
        <dbReference type="Rhea" id="RHEA-COMP:9677"/>
        <dbReference type="ChEBI" id="CHEBI:15377"/>
        <dbReference type="ChEBI" id="CHEBI:15378"/>
        <dbReference type="ChEBI" id="CHEBI:29985"/>
        <dbReference type="ChEBI" id="CHEBI:30616"/>
        <dbReference type="ChEBI" id="CHEBI:43474"/>
        <dbReference type="ChEBI" id="CHEBI:58359"/>
        <dbReference type="ChEBI" id="CHEBI:78515"/>
        <dbReference type="ChEBI" id="CHEBI:78516"/>
        <dbReference type="ChEBI" id="CHEBI:456216"/>
    </reaction>
</comment>
<dbReference type="PANTHER" id="PTHR15004">
    <property type="entry name" value="GLUTAMYL-TRNA(GLN) AMIDOTRANSFERASE SUBUNIT C, MITOCHONDRIAL"/>
    <property type="match status" value="1"/>
</dbReference>
<dbReference type="GO" id="GO:0050567">
    <property type="term" value="F:glutaminyl-tRNA synthase (glutamine-hydrolyzing) activity"/>
    <property type="evidence" value="ECO:0007669"/>
    <property type="project" value="UniProtKB-UniRule"/>
</dbReference>
<dbReference type="SUPFAM" id="SSF141000">
    <property type="entry name" value="Glu-tRNAGln amidotransferase C subunit"/>
    <property type="match status" value="1"/>
</dbReference>
<keyword evidence="6" id="KW-0547">Nucleotide-binding</keyword>
<dbReference type="GO" id="GO:0006450">
    <property type="term" value="P:regulation of translational fidelity"/>
    <property type="evidence" value="ECO:0007669"/>
    <property type="project" value="InterPro"/>
</dbReference>
<keyword evidence="8" id="KW-1185">Reference proteome</keyword>
<dbReference type="Gene3D" id="1.10.20.60">
    <property type="entry name" value="Glu-tRNAGln amidotransferase C subunit, N-terminal domain"/>
    <property type="match status" value="1"/>
</dbReference>
<evidence type="ECO:0000313" key="7">
    <source>
        <dbReference type="EMBL" id="SHN86810.1"/>
    </source>
</evidence>
<proteinExistence type="inferred from homology"/>
<evidence type="ECO:0000256" key="3">
    <source>
        <dbReference type="ARBA" id="ARBA00024799"/>
    </source>
</evidence>